<reference evidence="6 7" key="1">
    <citation type="submission" date="2019-07" db="EMBL/GenBank/DDBJ databases">
        <title>Sphingomonas AE3 Genome sequencing and assembly.</title>
        <authorList>
            <person name="Kim H."/>
        </authorList>
    </citation>
    <scope>NUCLEOTIDE SEQUENCE [LARGE SCALE GENOMIC DNA]</scope>
    <source>
        <strain evidence="6 7">AE3</strain>
    </source>
</reference>
<organism evidence="6 7">
    <name type="scientific">Sphingomonas xanthus</name>
    <dbReference type="NCBI Taxonomy" id="2594473"/>
    <lineage>
        <taxon>Bacteria</taxon>
        <taxon>Pseudomonadati</taxon>
        <taxon>Pseudomonadota</taxon>
        <taxon>Alphaproteobacteria</taxon>
        <taxon>Sphingomonadales</taxon>
        <taxon>Sphingomonadaceae</taxon>
        <taxon>Sphingomonas</taxon>
    </lineage>
</organism>
<feature type="domain" description="Rhodanese" evidence="5">
    <location>
        <begin position="165"/>
        <end position="273"/>
    </location>
</feature>
<dbReference type="InterPro" id="IPR045078">
    <property type="entry name" value="TST/MPST-like"/>
</dbReference>
<dbReference type="PANTHER" id="PTHR11364">
    <property type="entry name" value="THIOSULFATE SULFERTANSFERASE"/>
    <property type="match status" value="1"/>
</dbReference>
<keyword evidence="1 3" id="KW-0808">Transferase</keyword>
<keyword evidence="2" id="KW-0677">Repeat</keyword>
<dbReference type="PANTHER" id="PTHR11364:SF27">
    <property type="entry name" value="SULFURTRANSFERASE"/>
    <property type="match status" value="1"/>
</dbReference>
<dbReference type="FunFam" id="3.40.250.10:FF:000015">
    <property type="entry name" value="Sulfurtransferase"/>
    <property type="match status" value="1"/>
</dbReference>
<dbReference type="Proteomes" id="UP000321857">
    <property type="component" value="Chromosome"/>
</dbReference>
<protein>
    <recommendedName>
        <fullName evidence="3">Sulfurtransferase</fullName>
    </recommendedName>
</protein>
<name>A0A516IQK3_9SPHN</name>
<feature type="region of interest" description="Disordered" evidence="4">
    <location>
        <begin position="260"/>
        <end position="279"/>
    </location>
</feature>
<proteinExistence type="predicted"/>
<dbReference type="AlphaFoldDB" id="A0A516IQK3"/>
<dbReference type="CDD" id="cd01449">
    <property type="entry name" value="TST_Repeat_2"/>
    <property type="match status" value="1"/>
</dbReference>
<dbReference type="PROSITE" id="PS00683">
    <property type="entry name" value="RHODANESE_2"/>
    <property type="match status" value="1"/>
</dbReference>
<dbReference type="OrthoDB" id="9781034at2"/>
<feature type="domain" description="Rhodanese" evidence="5">
    <location>
        <begin position="15"/>
        <end position="132"/>
    </location>
</feature>
<dbReference type="PROSITE" id="PS00380">
    <property type="entry name" value="RHODANESE_1"/>
    <property type="match status" value="1"/>
</dbReference>
<evidence type="ECO:0000256" key="1">
    <source>
        <dbReference type="ARBA" id="ARBA00022679"/>
    </source>
</evidence>
<sequence length="279" mass="29868">MDNLVTTHWLAQNLGAADLAIVDSTLFLPGEGRDPVAEFRVAHIPGARFLDIDAVSDKASPSPHMLPSAAVFGEAMRDLGVGRDDRIIVYDNSGLRTAARGWFMIRHFGAERVAILDGGFQKWRAEGRPVESGDPAPRKARFDARERPGEVIAKAEIAQGLSIPLLDARGPGRFAGTDADPRPGVASGHIPGARNLPYAALYRDDGTLRSDEELAALFDALRVDPRTPFVASCGSGVTANSIIFAAHRLGGRHARLYDGSWSEWGADPTTPKAKGPSRG</sequence>
<dbReference type="NCBIfam" id="NF008557">
    <property type="entry name" value="PRK11493.1"/>
    <property type="match status" value="1"/>
</dbReference>
<dbReference type="EMBL" id="CP041659">
    <property type="protein sequence ID" value="QDP19192.1"/>
    <property type="molecule type" value="Genomic_DNA"/>
</dbReference>
<keyword evidence="6" id="KW-0670">Pyruvate</keyword>
<accession>A0A516IQK3</accession>
<gene>
    <name evidence="6" type="primary">sseA</name>
    <name evidence="6" type="ORF">FMM02_03965</name>
</gene>
<evidence type="ECO:0000256" key="4">
    <source>
        <dbReference type="SAM" id="MobiDB-lite"/>
    </source>
</evidence>
<evidence type="ECO:0000256" key="2">
    <source>
        <dbReference type="ARBA" id="ARBA00022737"/>
    </source>
</evidence>
<dbReference type="PROSITE" id="PS50206">
    <property type="entry name" value="RHODANESE_3"/>
    <property type="match status" value="2"/>
</dbReference>
<dbReference type="RefSeq" id="WP_147493646.1">
    <property type="nucleotide sequence ID" value="NZ_CP041659.1"/>
</dbReference>
<dbReference type="SMART" id="SM00450">
    <property type="entry name" value="RHOD"/>
    <property type="match status" value="2"/>
</dbReference>
<dbReference type="GO" id="GO:0004792">
    <property type="term" value="F:thiosulfate-cyanide sulfurtransferase activity"/>
    <property type="evidence" value="ECO:0007669"/>
    <property type="project" value="InterPro"/>
</dbReference>
<keyword evidence="7" id="KW-1185">Reference proteome</keyword>
<dbReference type="InterPro" id="IPR036873">
    <property type="entry name" value="Rhodanese-like_dom_sf"/>
</dbReference>
<evidence type="ECO:0000313" key="6">
    <source>
        <dbReference type="EMBL" id="QDP19192.1"/>
    </source>
</evidence>
<dbReference type="KEGG" id="sxa:FMM02_03965"/>
<evidence type="ECO:0000256" key="3">
    <source>
        <dbReference type="RuleBase" id="RU000507"/>
    </source>
</evidence>
<dbReference type="InterPro" id="IPR001307">
    <property type="entry name" value="Thiosulphate_STrfase_CS"/>
</dbReference>
<dbReference type="InterPro" id="IPR001763">
    <property type="entry name" value="Rhodanese-like_dom"/>
</dbReference>
<evidence type="ECO:0000259" key="5">
    <source>
        <dbReference type="PROSITE" id="PS50206"/>
    </source>
</evidence>
<dbReference type="CDD" id="cd01448">
    <property type="entry name" value="TST_Repeat_1"/>
    <property type="match status" value="1"/>
</dbReference>
<dbReference type="SUPFAM" id="SSF52821">
    <property type="entry name" value="Rhodanese/Cell cycle control phosphatase"/>
    <property type="match status" value="2"/>
</dbReference>
<evidence type="ECO:0000313" key="7">
    <source>
        <dbReference type="Proteomes" id="UP000321857"/>
    </source>
</evidence>
<dbReference type="Pfam" id="PF00581">
    <property type="entry name" value="Rhodanese"/>
    <property type="match status" value="2"/>
</dbReference>
<dbReference type="Gene3D" id="3.40.250.10">
    <property type="entry name" value="Rhodanese-like domain"/>
    <property type="match status" value="2"/>
</dbReference>